<dbReference type="InterPro" id="IPR020472">
    <property type="entry name" value="WD40_PAC1"/>
</dbReference>
<dbReference type="GO" id="GO:0030621">
    <property type="term" value="F:U4 snRNA binding"/>
    <property type="evidence" value="ECO:0007669"/>
    <property type="project" value="TreeGrafter"/>
</dbReference>
<dbReference type="InterPro" id="IPR001680">
    <property type="entry name" value="WD40_rpt"/>
</dbReference>
<dbReference type="OrthoDB" id="540662at2759"/>
<dbReference type="Pfam" id="PF08799">
    <property type="entry name" value="PRP4"/>
    <property type="match status" value="1"/>
</dbReference>
<dbReference type="SUPFAM" id="SSF50978">
    <property type="entry name" value="WD40 repeat-like"/>
    <property type="match status" value="1"/>
</dbReference>
<dbReference type="SMART" id="SM00500">
    <property type="entry name" value="SFM"/>
    <property type="match status" value="1"/>
</dbReference>
<dbReference type="PROSITE" id="PS00678">
    <property type="entry name" value="WD_REPEATS_1"/>
    <property type="match status" value="1"/>
</dbReference>
<dbReference type="InterPro" id="IPR036285">
    <property type="entry name" value="PRP4-like_sf"/>
</dbReference>
<feature type="region of interest" description="Disordered" evidence="4">
    <location>
        <begin position="19"/>
        <end position="43"/>
    </location>
</feature>
<comment type="caution">
    <text evidence="6">The sequence shown here is derived from an EMBL/GenBank/DDBJ whole genome shotgun (WGS) entry which is preliminary data.</text>
</comment>
<dbReference type="EMBL" id="JANBOI010000495">
    <property type="protein sequence ID" value="KAJ1730151.1"/>
    <property type="molecule type" value="Genomic_DNA"/>
</dbReference>
<organism evidence="6 7">
    <name type="scientific">Coemansia biformis</name>
    <dbReference type="NCBI Taxonomy" id="1286918"/>
    <lineage>
        <taxon>Eukaryota</taxon>
        <taxon>Fungi</taxon>
        <taxon>Fungi incertae sedis</taxon>
        <taxon>Zoopagomycota</taxon>
        <taxon>Kickxellomycotina</taxon>
        <taxon>Kickxellomycetes</taxon>
        <taxon>Kickxellales</taxon>
        <taxon>Kickxellaceae</taxon>
        <taxon>Coemansia</taxon>
    </lineage>
</organism>
<gene>
    <name evidence="6" type="ORF">LPJ61_003170</name>
</gene>
<sequence>MSDPSRVHFGSLERDAVAYAKRKREEEGEEDREDAAQAATSGGAAAAGLLEVSGGSRARLPGADIDLDLIDEVVDEKEDQMLTEEALETRRRAMAEFERKRVARSIAVPTNDAQVKETLRKHGHPICLFGEDAGDRRSRLRYVLSKLAMAEKSAGSDQPADGSVDKSVDGRVGTESSAESSDDIDAQEEFYTEGPESLLLARQSIARFSLARARDRLERQREDCKVELATIRHVRQDLIKSLVSYATVGSQVGDTRPLARVVFTPDSQRILTGSWSGAIALWDIPGCRQLRSFRGHTDRVGGLSFHPQAGMGLGESVADFASGSSDNNVLLWSLEKETPIGSLKGHLSRVVHVGHHPSGDYLGSASYDGSWRLWDIATERELLLQEGHSREVFALRFQCDGSLVATAGLDGIGRVWDLRSGRSIMALEGHAKEIYAIDWSPGGFQVATGSADSTIRVFDLRKLSTVQVIPAHTSMVTDVRFFHAHSLGKRAPSGAADECDGHTDDDEAAQQRLCDGQYLASASNDGLLNIWTAGDWKLQKSLAGHVGKVLSVDIAGNGSHIASSGYDKTFKLWAAEDM</sequence>
<protein>
    <recommendedName>
        <fullName evidence="5">Pre-mRNA processing factor 4 (PRP4)-like domain-containing protein</fullName>
    </recommendedName>
</protein>
<dbReference type="InterPro" id="IPR015943">
    <property type="entry name" value="WD40/YVTN_repeat-like_dom_sf"/>
</dbReference>
<evidence type="ECO:0000259" key="5">
    <source>
        <dbReference type="SMART" id="SM00500"/>
    </source>
</evidence>
<dbReference type="Gene3D" id="4.10.280.110">
    <property type="entry name" value="Pre-mRNA processing factor 4 domain"/>
    <property type="match status" value="1"/>
</dbReference>
<reference evidence="6" key="1">
    <citation type="submission" date="2022-07" db="EMBL/GenBank/DDBJ databases">
        <title>Phylogenomic reconstructions and comparative analyses of Kickxellomycotina fungi.</title>
        <authorList>
            <person name="Reynolds N.K."/>
            <person name="Stajich J.E."/>
            <person name="Barry K."/>
            <person name="Grigoriev I.V."/>
            <person name="Crous P."/>
            <person name="Smith M.E."/>
        </authorList>
    </citation>
    <scope>NUCLEOTIDE SEQUENCE</scope>
    <source>
        <strain evidence="6">BCRC 34381</strain>
    </source>
</reference>
<dbReference type="InterPro" id="IPR019775">
    <property type="entry name" value="WD40_repeat_CS"/>
</dbReference>
<proteinExistence type="predicted"/>
<name>A0A9W7YD27_9FUNG</name>
<feature type="repeat" description="WD" evidence="3">
    <location>
        <begin position="251"/>
        <end position="292"/>
    </location>
</feature>
<keyword evidence="2" id="KW-0677">Repeat</keyword>
<dbReference type="PANTHER" id="PTHR19846:SF0">
    <property type="entry name" value="PRE-MRNA PROCESSING FACTOR 4"/>
    <property type="match status" value="1"/>
</dbReference>
<dbReference type="Proteomes" id="UP001143981">
    <property type="component" value="Unassembled WGS sequence"/>
</dbReference>
<evidence type="ECO:0000313" key="7">
    <source>
        <dbReference type="Proteomes" id="UP001143981"/>
    </source>
</evidence>
<accession>A0A9W7YD27</accession>
<feature type="repeat" description="WD" evidence="3">
    <location>
        <begin position="427"/>
        <end position="468"/>
    </location>
</feature>
<feature type="repeat" description="WD" evidence="3">
    <location>
        <begin position="542"/>
        <end position="578"/>
    </location>
</feature>
<keyword evidence="1 3" id="KW-0853">WD repeat</keyword>
<dbReference type="AlphaFoldDB" id="A0A9W7YD27"/>
<evidence type="ECO:0000256" key="1">
    <source>
        <dbReference type="ARBA" id="ARBA00022574"/>
    </source>
</evidence>
<feature type="repeat" description="WD" evidence="3">
    <location>
        <begin position="293"/>
        <end position="342"/>
    </location>
</feature>
<feature type="repeat" description="WD" evidence="3">
    <location>
        <begin position="343"/>
        <end position="384"/>
    </location>
</feature>
<dbReference type="PRINTS" id="PR00320">
    <property type="entry name" value="GPROTEINBRPT"/>
</dbReference>
<dbReference type="PROSITE" id="PS50294">
    <property type="entry name" value="WD_REPEATS_REGION"/>
    <property type="match status" value="4"/>
</dbReference>
<dbReference type="SUPFAM" id="SSF158230">
    <property type="entry name" value="PRP4-like"/>
    <property type="match status" value="1"/>
</dbReference>
<dbReference type="GO" id="GO:0017070">
    <property type="term" value="F:U6 snRNA binding"/>
    <property type="evidence" value="ECO:0007669"/>
    <property type="project" value="TreeGrafter"/>
</dbReference>
<dbReference type="CDD" id="cd00200">
    <property type="entry name" value="WD40"/>
    <property type="match status" value="1"/>
</dbReference>
<feature type="domain" description="Pre-mRNA processing factor 4 (PRP4)-like" evidence="5">
    <location>
        <begin position="110"/>
        <end position="160"/>
    </location>
</feature>
<dbReference type="PANTHER" id="PTHR19846">
    <property type="entry name" value="WD40 REPEAT PROTEIN"/>
    <property type="match status" value="1"/>
</dbReference>
<dbReference type="InterPro" id="IPR014906">
    <property type="entry name" value="PRP4-like"/>
</dbReference>
<dbReference type="Pfam" id="PF00400">
    <property type="entry name" value="WD40"/>
    <property type="match status" value="6"/>
</dbReference>
<keyword evidence="7" id="KW-1185">Reference proteome</keyword>
<evidence type="ECO:0000313" key="6">
    <source>
        <dbReference type="EMBL" id="KAJ1730151.1"/>
    </source>
</evidence>
<dbReference type="GO" id="GO:0046540">
    <property type="term" value="C:U4/U6 x U5 tri-snRNP complex"/>
    <property type="evidence" value="ECO:0007669"/>
    <property type="project" value="TreeGrafter"/>
</dbReference>
<feature type="region of interest" description="Disordered" evidence="4">
    <location>
        <begin position="151"/>
        <end position="186"/>
    </location>
</feature>
<feature type="repeat" description="WD" evidence="3">
    <location>
        <begin position="385"/>
        <end position="426"/>
    </location>
</feature>
<dbReference type="InterPro" id="IPR036322">
    <property type="entry name" value="WD40_repeat_dom_sf"/>
</dbReference>
<evidence type="ECO:0000256" key="4">
    <source>
        <dbReference type="SAM" id="MobiDB-lite"/>
    </source>
</evidence>
<evidence type="ECO:0000256" key="3">
    <source>
        <dbReference type="PROSITE-ProRule" id="PRU00221"/>
    </source>
</evidence>
<evidence type="ECO:0000256" key="2">
    <source>
        <dbReference type="ARBA" id="ARBA00022737"/>
    </source>
</evidence>
<dbReference type="PROSITE" id="PS50082">
    <property type="entry name" value="WD_REPEATS_2"/>
    <property type="match status" value="6"/>
</dbReference>
<dbReference type="FunFam" id="2.130.10.10:FF:001211">
    <property type="entry name" value="CBN-PRP-4 protein"/>
    <property type="match status" value="1"/>
</dbReference>
<dbReference type="GO" id="GO:0000398">
    <property type="term" value="P:mRNA splicing, via spliceosome"/>
    <property type="evidence" value="ECO:0007669"/>
    <property type="project" value="TreeGrafter"/>
</dbReference>
<dbReference type="Gene3D" id="2.130.10.10">
    <property type="entry name" value="YVTN repeat-like/Quinoprotein amine dehydrogenase"/>
    <property type="match status" value="3"/>
</dbReference>
<dbReference type="SMART" id="SM00320">
    <property type="entry name" value="WD40"/>
    <property type="match status" value="7"/>
</dbReference>